<gene>
    <name evidence="1" type="ORF">TSUD_139060</name>
</gene>
<organism evidence="1 2">
    <name type="scientific">Trifolium subterraneum</name>
    <name type="common">Subterranean clover</name>
    <dbReference type="NCBI Taxonomy" id="3900"/>
    <lineage>
        <taxon>Eukaryota</taxon>
        <taxon>Viridiplantae</taxon>
        <taxon>Streptophyta</taxon>
        <taxon>Embryophyta</taxon>
        <taxon>Tracheophyta</taxon>
        <taxon>Spermatophyta</taxon>
        <taxon>Magnoliopsida</taxon>
        <taxon>eudicotyledons</taxon>
        <taxon>Gunneridae</taxon>
        <taxon>Pentapetalae</taxon>
        <taxon>rosids</taxon>
        <taxon>fabids</taxon>
        <taxon>Fabales</taxon>
        <taxon>Fabaceae</taxon>
        <taxon>Papilionoideae</taxon>
        <taxon>50 kb inversion clade</taxon>
        <taxon>NPAAA clade</taxon>
        <taxon>Hologalegina</taxon>
        <taxon>IRL clade</taxon>
        <taxon>Trifolieae</taxon>
        <taxon>Trifolium</taxon>
    </lineage>
</organism>
<sequence>MGATGKEYEELLEEFMHAVKQHYGRKFLYSLKTSQIIVERKLLNNIDNELIIQRFQNLKPRKLEIM</sequence>
<evidence type="ECO:0000313" key="2">
    <source>
        <dbReference type="Proteomes" id="UP000242715"/>
    </source>
</evidence>
<reference evidence="2" key="1">
    <citation type="journal article" date="2017" name="Front. Plant Sci.">
        <title>Climate Clever Clovers: New Paradigm to Reduce the Environmental Footprint of Ruminants by Breeding Low Methanogenic Forages Utilizing Haplotype Variation.</title>
        <authorList>
            <person name="Kaur P."/>
            <person name="Appels R."/>
            <person name="Bayer P.E."/>
            <person name="Keeble-Gagnere G."/>
            <person name="Wang J."/>
            <person name="Hirakawa H."/>
            <person name="Shirasawa K."/>
            <person name="Vercoe P."/>
            <person name="Stefanova K."/>
            <person name="Durmic Z."/>
            <person name="Nichols P."/>
            <person name="Revell C."/>
            <person name="Isobe S.N."/>
            <person name="Edwards D."/>
            <person name="Erskine W."/>
        </authorList>
    </citation>
    <scope>NUCLEOTIDE SEQUENCE [LARGE SCALE GENOMIC DNA]</scope>
    <source>
        <strain evidence="2">cv. Daliak</strain>
    </source>
</reference>
<protein>
    <submittedName>
        <fullName evidence="1">Uncharacterized protein</fullName>
    </submittedName>
</protein>
<dbReference type="Proteomes" id="UP000242715">
    <property type="component" value="Unassembled WGS sequence"/>
</dbReference>
<dbReference type="EMBL" id="DF974106">
    <property type="protein sequence ID" value="GAU45201.1"/>
    <property type="molecule type" value="Genomic_DNA"/>
</dbReference>
<keyword evidence="2" id="KW-1185">Reference proteome</keyword>
<name>A0A2Z6NMG5_TRISU</name>
<dbReference type="AlphaFoldDB" id="A0A2Z6NMG5"/>
<dbReference type="OrthoDB" id="5365701at2759"/>
<accession>A0A2Z6NMG5</accession>
<proteinExistence type="predicted"/>
<evidence type="ECO:0000313" key="1">
    <source>
        <dbReference type="EMBL" id="GAU45201.1"/>
    </source>
</evidence>